<proteinExistence type="inferred from homology"/>
<keyword evidence="7 13" id="KW-0375">Hydrogen ion transport</keyword>
<protein>
    <recommendedName>
        <fullName evidence="13">V-type proton ATPase proteolipid subunit</fullName>
    </recommendedName>
</protein>
<keyword evidence="13" id="KW-0926">Vacuole</keyword>
<keyword evidence="16" id="KW-1185">Reference proteome</keyword>
<dbReference type="InterPro" id="IPR000245">
    <property type="entry name" value="ATPase_proteolipid_csu"/>
</dbReference>
<dbReference type="PROSITE" id="PS50089">
    <property type="entry name" value="ZF_RING_2"/>
    <property type="match status" value="1"/>
</dbReference>
<dbReference type="OrthoDB" id="1744869at2759"/>
<dbReference type="InterPro" id="IPR001841">
    <property type="entry name" value="Znf_RING"/>
</dbReference>
<dbReference type="Gene3D" id="1.20.120.610">
    <property type="entry name" value="lithium bound rotor ring of v- atpase"/>
    <property type="match status" value="1"/>
</dbReference>
<accession>A0A0M0JGD5</accession>
<comment type="similarity">
    <text evidence="2 13">Belongs to the V-ATPase proteolipid subunit family.</text>
</comment>
<dbReference type="InterPro" id="IPR011555">
    <property type="entry name" value="ATPase_proteolipid_su_C_euk"/>
</dbReference>
<evidence type="ECO:0000256" key="12">
    <source>
        <dbReference type="PROSITE-ProRule" id="PRU00175"/>
    </source>
</evidence>
<name>A0A0M0JGD5_9EUKA</name>
<evidence type="ECO:0000256" key="7">
    <source>
        <dbReference type="ARBA" id="ARBA00022781"/>
    </source>
</evidence>
<keyword evidence="9 13" id="KW-1133">Transmembrane helix</keyword>
<keyword evidence="11 13" id="KW-0472">Membrane</keyword>
<dbReference type="SUPFAM" id="SSF81333">
    <property type="entry name" value="F1F0 ATP synthase subunit C"/>
    <property type="match status" value="2"/>
</dbReference>
<evidence type="ECO:0000256" key="13">
    <source>
        <dbReference type="RuleBase" id="RU363060"/>
    </source>
</evidence>
<feature type="domain" description="RING-type" evidence="14">
    <location>
        <begin position="192"/>
        <end position="237"/>
    </location>
</feature>
<dbReference type="GO" id="GO:0005774">
    <property type="term" value="C:vacuolar membrane"/>
    <property type="evidence" value="ECO:0007669"/>
    <property type="project" value="UniProtKB-SubCell"/>
</dbReference>
<dbReference type="PANTHER" id="PTHR10263">
    <property type="entry name" value="V-TYPE PROTON ATPASE PROTEOLIPID SUBUNIT"/>
    <property type="match status" value="1"/>
</dbReference>
<feature type="transmembrane region" description="Helical" evidence="13">
    <location>
        <begin position="372"/>
        <end position="399"/>
    </location>
</feature>
<comment type="caution">
    <text evidence="15">The sequence shown here is derived from an EMBL/GenBank/DDBJ whole genome shotgun (WGS) entry which is preliminary data.</text>
</comment>
<dbReference type="CDD" id="cd18176">
    <property type="entry name" value="ATP-synt_Vo_c_ATP6C_rpt2"/>
    <property type="match status" value="1"/>
</dbReference>
<dbReference type="GO" id="GO:0033179">
    <property type="term" value="C:proton-transporting V-type ATPase, V0 domain"/>
    <property type="evidence" value="ECO:0007669"/>
    <property type="project" value="InterPro"/>
</dbReference>
<feature type="transmembrane region" description="Helical" evidence="13">
    <location>
        <begin position="321"/>
        <end position="351"/>
    </location>
</feature>
<dbReference type="Pfam" id="PF00137">
    <property type="entry name" value="ATP-synt_C"/>
    <property type="match status" value="2"/>
</dbReference>
<gene>
    <name evidence="15" type="ORF">Ctob_003624</name>
</gene>
<evidence type="ECO:0000256" key="8">
    <source>
        <dbReference type="ARBA" id="ARBA00022833"/>
    </source>
</evidence>
<evidence type="ECO:0000256" key="11">
    <source>
        <dbReference type="ARBA" id="ARBA00023136"/>
    </source>
</evidence>
<evidence type="ECO:0000256" key="5">
    <source>
        <dbReference type="ARBA" id="ARBA00022723"/>
    </source>
</evidence>
<dbReference type="NCBIfam" id="TIGR01100">
    <property type="entry name" value="V_ATP_synt_C"/>
    <property type="match status" value="1"/>
</dbReference>
<feature type="transmembrane region" description="Helical" evidence="13">
    <location>
        <begin position="284"/>
        <end position="309"/>
    </location>
</feature>
<evidence type="ECO:0000256" key="9">
    <source>
        <dbReference type="ARBA" id="ARBA00022989"/>
    </source>
</evidence>
<comment type="subcellular location">
    <subcellularLocation>
        <location evidence="1">Membrane</location>
        <topology evidence="1">Multi-pass membrane protein</topology>
    </subcellularLocation>
    <subcellularLocation>
        <location evidence="13">Vacuole membrane</location>
        <topology evidence="13">Multi-pass membrane protein</topology>
    </subcellularLocation>
</comment>
<keyword evidence="8" id="KW-0862">Zinc</keyword>
<dbReference type="CDD" id="cd18175">
    <property type="entry name" value="ATP-synt_Vo_c_ATP6C_rpt1"/>
    <property type="match status" value="1"/>
</dbReference>
<evidence type="ECO:0000256" key="3">
    <source>
        <dbReference type="ARBA" id="ARBA00022448"/>
    </source>
</evidence>
<evidence type="ECO:0000256" key="4">
    <source>
        <dbReference type="ARBA" id="ARBA00022692"/>
    </source>
</evidence>
<keyword evidence="6 12" id="KW-0863">Zinc-finger</keyword>
<evidence type="ECO:0000256" key="2">
    <source>
        <dbReference type="ARBA" id="ARBA00007296"/>
    </source>
</evidence>
<dbReference type="SUPFAM" id="SSF57850">
    <property type="entry name" value="RING/U-box"/>
    <property type="match status" value="1"/>
</dbReference>
<feature type="transmembrane region" description="Helical" evidence="13">
    <location>
        <begin position="237"/>
        <end position="263"/>
    </location>
</feature>
<dbReference type="Pfam" id="PF00097">
    <property type="entry name" value="zf-C3HC4"/>
    <property type="match status" value="1"/>
</dbReference>
<dbReference type="InterPro" id="IPR035921">
    <property type="entry name" value="F/V-ATP_Csub_sf"/>
</dbReference>
<dbReference type="EMBL" id="JWZX01002948">
    <property type="protein sequence ID" value="KOO25644.1"/>
    <property type="molecule type" value="Genomic_DNA"/>
</dbReference>
<keyword evidence="4 13" id="KW-0812">Transmembrane</keyword>
<dbReference type="InterPro" id="IPR002379">
    <property type="entry name" value="ATPase_proteolipid_c-like_dom"/>
</dbReference>
<evidence type="ECO:0000313" key="16">
    <source>
        <dbReference type="Proteomes" id="UP000037460"/>
    </source>
</evidence>
<dbReference type="InterPro" id="IPR018957">
    <property type="entry name" value="Znf_C3HC4_RING-type"/>
</dbReference>
<dbReference type="Proteomes" id="UP000037460">
    <property type="component" value="Unassembled WGS sequence"/>
</dbReference>
<evidence type="ECO:0000256" key="6">
    <source>
        <dbReference type="ARBA" id="ARBA00022771"/>
    </source>
</evidence>
<keyword evidence="5" id="KW-0479">Metal-binding</keyword>
<dbReference type="GO" id="GO:0046961">
    <property type="term" value="F:proton-transporting ATPase activity, rotational mechanism"/>
    <property type="evidence" value="ECO:0007669"/>
    <property type="project" value="InterPro"/>
</dbReference>
<dbReference type="InterPro" id="IPR013083">
    <property type="entry name" value="Znf_RING/FYVE/PHD"/>
</dbReference>
<dbReference type="AlphaFoldDB" id="A0A0M0JGD5"/>
<evidence type="ECO:0000256" key="1">
    <source>
        <dbReference type="ARBA" id="ARBA00004141"/>
    </source>
</evidence>
<keyword evidence="3 13" id="KW-0813">Transport</keyword>
<evidence type="ECO:0000313" key="15">
    <source>
        <dbReference type="EMBL" id="KOO25644.1"/>
    </source>
</evidence>
<evidence type="ECO:0000259" key="14">
    <source>
        <dbReference type="PROSITE" id="PS50089"/>
    </source>
</evidence>
<dbReference type="PRINTS" id="PR00122">
    <property type="entry name" value="VACATPASE"/>
</dbReference>
<keyword evidence="10 13" id="KW-0406">Ion transport</keyword>
<organism evidence="15 16">
    <name type="scientific">Chrysochromulina tobinii</name>
    <dbReference type="NCBI Taxonomy" id="1460289"/>
    <lineage>
        <taxon>Eukaryota</taxon>
        <taxon>Haptista</taxon>
        <taxon>Haptophyta</taxon>
        <taxon>Prymnesiophyceae</taxon>
        <taxon>Prymnesiales</taxon>
        <taxon>Chrysochromulinaceae</taxon>
        <taxon>Chrysochromulina</taxon>
    </lineage>
</organism>
<dbReference type="Gene3D" id="3.30.40.10">
    <property type="entry name" value="Zinc/RING finger domain, C3HC4 (zinc finger)"/>
    <property type="match status" value="1"/>
</dbReference>
<sequence>MRTLDSFTSPVRFVDDEALISRGLAQTAEALVADGSVPAAYLTLVMNDEDEQNGRAEAAFEAGLAHAHAAEQSELQEVLGQLEVEPPNAEACAVKFRLFEQYASSVTNSRQATLALWEEVKGEFAGATSVRSTIEHALKAIDQERNLGIAEDTQVWFVHAMTAQAARNARALDTVLSAIRTKLGLLSAQHTCPVCYESFTDADGAKPATTLGCAHKVCTECWSEWRQMQGVLELCPVYGPLLGFMGAMSALVFSNLGAAYGTGKAGQALSATGVTRPDLTFKNIIPIVMAGVLGIFGLIIAVVIGTGIQPFSKGSGTYSDYSLYTACAHLCSGLTVGLASLACGICIGISGDAGIRSVAEAPKHKPAHVTKVYVGMVLIQGCASALAMYGLIIALLMSINVSTDCNPQ</sequence>
<reference evidence="16" key="1">
    <citation type="journal article" date="2015" name="PLoS Genet.">
        <title>Genome Sequence and Transcriptome Analyses of Chrysochromulina tobin: Metabolic Tools for Enhanced Algal Fitness in the Prominent Order Prymnesiales (Haptophyceae).</title>
        <authorList>
            <person name="Hovde B.T."/>
            <person name="Deodato C.R."/>
            <person name="Hunsperger H.M."/>
            <person name="Ryken S.A."/>
            <person name="Yost W."/>
            <person name="Jha R.K."/>
            <person name="Patterson J."/>
            <person name="Monnat R.J. Jr."/>
            <person name="Barlow S.B."/>
            <person name="Starkenburg S.R."/>
            <person name="Cattolico R.A."/>
        </authorList>
    </citation>
    <scope>NUCLEOTIDE SEQUENCE</scope>
    <source>
        <strain evidence="16">CCMP291</strain>
    </source>
</reference>
<evidence type="ECO:0000256" key="10">
    <source>
        <dbReference type="ARBA" id="ARBA00023065"/>
    </source>
</evidence>
<dbReference type="GO" id="GO:0008270">
    <property type="term" value="F:zinc ion binding"/>
    <property type="evidence" value="ECO:0007669"/>
    <property type="project" value="UniProtKB-KW"/>
</dbReference>